<organism evidence="2 3">
    <name type="scientific">Sphagnurus paluster</name>
    <dbReference type="NCBI Taxonomy" id="117069"/>
    <lineage>
        <taxon>Eukaryota</taxon>
        <taxon>Fungi</taxon>
        <taxon>Dikarya</taxon>
        <taxon>Basidiomycota</taxon>
        <taxon>Agaricomycotina</taxon>
        <taxon>Agaricomycetes</taxon>
        <taxon>Agaricomycetidae</taxon>
        <taxon>Agaricales</taxon>
        <taxon>Tricholomatineae</taxon>
        <taxon>Lyophyllaceae</taxon>
        <taxon>Sphagnurus</taxon>
    </lineage>
</organism>
<feature type="compositionally biased region" description="Acidic residues" evidence="1">
    <location>
        <begin position="28"/>
        <end position="51"/>
    </location>
</feature>
<dbReference type="AlphaFoldDB" id="A0A9P7GMQ7"/>
<evidence type="ECO:0000313" key="2">
    <source>
        <dbReference type="EMBL" id="KAG5650155.1"/>
    </source>
</evidence>
<accession>A0A9P7GMQ7</accession>
<evidence type="ECO:0000313" key="3">
    <source>
        <dbReference type="Proteomes" id="UP000717328"/>
    </source>
</evidence>
<feature type="compositionally biased region" description="Acidic residues" evidence="1">
    <location>
        <begin position="9"/>
        <end position="20"/>
    </location>
</feature>
<name>A0A9P7GMQ7_9AGAR</name>
<reference evidence="2" key="2">
    <citation type="submission" date="2021-10" db="EMBL/GenBank/DDBJ databases">
        <title>Phylogenomics reveals ancestral predisposition of the termite-cultivated fungus Termitomyces towards a domesticated lifestyle.</title>
        <authorList>
            <person name="Auxier B."/>
            <person name="Grum-Grzhimaylo A."/>
            <person name="Cardenas M.E."/>
            <person name="Lodge J.D."/>
            <person name="Laessoe T."/>
            <person name="Pedersen O."/>
            <person name="Smith M.E."/>
            <person name="Kuyper T.W."/>
            <person name="Franco-Molano E.A."/>
            <person name="Baroni T.J."/>
            <person name="Aanen D.K."/>
        </authorList>
    </citation>
    <scope>NUCLEOTIDE SEQUENCE</scope>
    <source>
        <strain evidence="2">D49</strain>
    </source>
</reference>
<evidence type="ECO:0000256" key="1">
    <source>
        <dbReference type="SAM" id="MobiDB-lite"/>
    </source>
</evidence>
<gene>
    <name evidence="2" type="ORF">H0H81_000510</name>
</gene>
<proteinExistence type="predicted"/>
<sequence length="128" mass="13933">MSAERAFEQDEMDEEIEQEEQFISPDDILAEVGDDGDEPMDDEEDGDDADDLGAGTSTNNSVTSIAWSADGEMVSTGWMERSGYGGEVPTKLCFSDGIQKEMFSSQDQMIPLSGFGNVSPPHPLRTLD</sequence>
<feature type="region of interest" description="Disordered" evidence="1">
    <location>
        <begin position="1"/>
        <end position="64"/>
    </location>
</feature>
<protein>
    <submittedName>
        <fullName evidence="2">Uncharacterized protein</fullName>
    </submittedName>
</protein>
<dbReference type="Proteomes" id="UP000717328">
    <property type="component" value="Unassembled WGS sequence"/>
</dbReference>
<comment type="caution">
    <text evidence="2">The sequence shown here is derived from an EMBL/GenBank/DDBJ whole genome shotgun (WGS) entry which is preliminary data.</text>
</comment>
<keyword evidence="3" id="KW-1185">Reference proteome</keyword>
<feature type="compositionally biased region" description="Polar residues" evidence="1">
    <location>
        <begin position="55"/>
        <end position="64"/>
    </location>
</feature>
<reference evidence="2" key="1">
    <citation type="submission" date="2021-02" db="EMBL/GenBank/DDBJ databases">
        <authorList>
            <person name="Nieuwenhuis M."/>
            <person name="Van De Peppel L.J.J."/>
        </authorList>
    </citation>
    <scope>NUCLEOTIDE SEQUENCE</scope>
    <source>
        <strain evidence="2">D49</strain>
    </source>
</reference>
<dbReference type="EMBL" id="JABCKI010000537">
    <property type="protein sequence ID" value="KAG5650155.1"/>
    <property type="molecule type" value="Genomic_DNA"/>
</dbReference>